<dbReference type="SUPFAM" id="SSF52540">
    <property type="entry name" value="P-loop containing nucleoside triphosphate hydrolases"/>
    <property type="match status" value="1"/>
</dbReference>
<dbReference type="Proteomes" id="UP000664859">
    <property type="component" value="Unassembled WGS sequence"/>
</dbReference>
<reference evidence="1" key="1">
    <citation type="submission" date="2021-02" db="EMBL/GenBank/DDBJ databases">
        <title>First Annotated Genome of the Yellow-green Alga Tribonema minus.</title>
        <authorList>
            <person name="Mahan K.M."/>
        </authorList>
    </citation>
    <scope>NUCLEOTIDE SEQUENCE</scope>
    <source>
        <strain evidence="1">UTEX B ZZ1240</strain>
    </source>
</reference>
<dbReference type="EMBL" id="JAFCMP010000525">
    <property type="protein sequence ID" value="KAG5177513.1"/>
    <property type="molecule type" value="Genomic_DNA"/>
</dbReference>
<name>A0A835YVS2_9STRA</name>
<evidence type="ECO:0000313" key="2">
    <source>
        <dbReference type="Proteomes" id="UP000664859"/>
    </source>
</evidence>
<dbReference type="OrthoDB" id="205623at2759"/>
<protein>
    <submittedName>
        <fullName evidence="1">P-loop containing nucleoside triphosphate hydrolase protein</fullName>
    </submittedName>
</protein>
<keyword evidence="2" id="KW-1185">Reference proteome</keyword>
<accession>A0A835YVS2</accession>
<organism evidence="1 2">
    <name type="scientific">Tribonema minus</name>
    <dbReference type="NCBI Taxonomy" id="303371"/>
    <lineage>
        <taxon>Eukaryota</taxon>
        <taxon>Sar</taxon>
        <taxon>Stramenopiles</taxon>
        <taxon>Ochrophyta</taxon>
        <taxon>PX clade</taxon>
        <taxon>Xanthophyceae</taxon>
        <taxon>Tribonematales</taxon>
        <taxon>Tribonemataceae</taxon>
        <taxon>Tribonema</taxon>
    </lineage>
</organism>
<proteinExistence type="predicted"/>
<dbReference type="AlphaFoldDB" id="A0A835YVS2"/>
<dbReference type="GO" id="GO:0016787">
    <property type="term" value="F:hydrolase activity"/>
    <property type="evidence" value="ECO:0007669"/>
    <property type="project" value="UniProtKB-KW"/>
</dbReference>
<dbReference type="InterPro" id="IPR027417">
    <property type="entry name" value="P-loop_NTPase"/>
</dbReference>
<gene>
    <name evidence="1" type="ORF">JKP88DRAFT_196507</name>
</gene>
<dbReference type="Gene3D" id="3.40.50.300">
    <property type="entry name" value="P-loop containing nucleotide triphosphate hydrolases"/>
    <property type="match status" value="1"/>
</dbReference>
<keyword evidence="1" id="KW-0378">Hydrolase</keyword>
<comment type="caution">
    <text evidence="1">The sequence shown here is derived from an EMBL/GenBank/DDBJ whole genome shotgun (WGS) entry which is preliminary data.</text>
</comment>
<evidence type="ECO:0000313" key="1">
    <source>
        <dbReference type="EMBL" id="KAG5177513.1"/>
    </source>
</evidence>
<sequence length="302" mass="33794">MYDKALPPVKPTPGAAWRLTVSDSMEGNWLGVRNLDRRYVYGSKLADQRYRANGYCRVHMPSIPRAGSTWFRTMFEVATGRPTASVWPEGGRQDAARRYHIVDGHACGANPAQMEGNKLPRGAPPCRNLTAPAPDDPVLMKSHTPFFPSYDRPALDPGATCAVLLIVRNPLDAHDAWRRYAGGTAEPLRKWLPVWAGHLTHWVADTRDLPIIAFRYEDLLWRADKVLEQVLRALGPGWEWSRESIERAVRTYGPREPFEDKCGKAIPHYTLAEVEMVRKHYAGLLGRFGYAIEGAGGAAPPQ</sequence>